<evidence type="ECO:0000313" key="1">
    <source>
        <dbReference type="EMBL" id="MPN18155.1"/>
    </source>
</evidence>
<protein>
    <submittedName>
        <fullName evidence="1">Uncharacterized protein</fullName>
    </submittedName>
</protein>
<gene>
    <name evidence="1" type="ORF">SDC9_165513</name>
</gene>
<organism evidence="1">
    <name type="scientific">bioreactor metagenome</name>
    <dbReference type="NCBI Taxonomy" id="1076179"/>
    <lineage>
        <taxon>unclassified sequences</taxon>
        <taxon>metagenomes</taxon>
        <taxon>ecological metagenomes</taxon>
    </lineage>
</organism>
<comment type="caution">
    <text evidence="1">The sequence shown here is derived from an EMBL/GenBank/DDBJ whole genome shotgun (WGS) entry which is preliminary data.</text>
</comment>
<name>A0A645FUL4_9ZZZZ</name>
<reference evidence="1" key="1">
    <citation type="submission" date="2019-08" db="EMBL/GenBank/DDBJ databases">
        <authorList>
            <person name="Kucharzyk K."/>
            <person name="Murdoch R.W."/>
            <person name="Higgins S."/>
            <person name="Loffler F."/>
        </authorList>
    </citation>
    <scope>NUCLEOTIDE SEQUENCE</scope>
</reference>
<proteinExistence type="predicted"/>
<dbReference type="EMBL" id="VSSQ01065436">
    <property type="protein sequence ID" value="MPN18155.1"/>
    <property type="molecule type" value="Genomic_DNA"/>
</dbReference>
<accession>A0A645FUL4</accession>
<dbReference type="AlphaFoldDB" id="A0A645FUL4"/>
<sequence>MNSWLCGGWTRNAGVKRNKIVLDKLSASGTPSETIILGDAVQGIVLGENACGIAIRHGNSVNTAMLDGHIAAVKPAELGPFNGTKRYRGYNYLYFLDGRPKLAL</sequence>